<evidence type="ECO:0000313" key="2">
    <source>
        <dbReference type="EMBL" id="MDS1820732.1"/>
    </source>
</evidence>
<reference evidence="2" key="1">
    <citation type="submission" date="2023-06" db="EMBL/GenBank/DDBJ databases">
        <title>Genomic Diversity of Vibrio spp. and Metagenomic Analysis of Pathogens in Florida Gulf Coastal Waters Following Hurricane Ian.</title>
        <authorList>
            <person name="Brumfield K.D."/>
        </authorList>
    </citation>
    <scope>NUCLEOTIDE SEQUENCE</scope>
    <source>
        <strain evidence="2">WBS2B-138</strain>
    </source>
</reference>
<organism evidence="2 3">
    <name type="scientific">Vibrio parahaemolyticus</name>
    <dbReference type="NCBI Taxonomy" id="670"/>
    <lineage>
        <taxon>Bacteria</taxon>
        <taxon>Pseudomonadati</taxon>
        <taxon>Pseudomonadota</taxon>
        <taxon>Gammaproteobacteria</taxon>
        <taxon>Vibrionales</taxon>
        <taxon>Vibrionaceae</taxon>
        <taxon>Vibrio</taxon>
    </lineage>
</organism>
<comment type="caution">
    <text evidence="2">The sequence shown here is derived from an EMBL/GenBank/DDBJ whole genome shotgun (WGS) entry which is preliminary data.</text>
</comment>
<dbReference type="Proteomes" id="UP001253193">
    <property type="component" value="Unassembled WGS sequence"/>
</dbReference>
<evidence type="ECO:0000313" key="3">
    <source>
        <dbReference type="Proteomes" id="UP001253193"/>
    </source>
</evidence>
<dbReference type="RefSeq" id="WP_311019506.1">
    <property type="nucleotide sequence ID" value="NZ_JAUHGG010000003.1"/>
</dbReference>
<dbReference type="EMBL" id="JAUHGG010000003">
    <property type="protein sequence ID" value="MDS1820732.1"/>
    <property type="molecule type" value="Genomic_DNA"/>
</dbReference>
<sequence length="193" mass="21569">MKNLYKLTLVALLSPVSAHALSESNNVFFEQPLGGEFDSGMPHQDFSNELPSGDGTITYLYKPKEELAIPFRDYAAYLTPISKKVAIVEASKLEDNLESCTASLRYFTREYADKTLQKFKSLEQLSALGYTVNQTANPNIEIRYSPEDQLSLQYGCTPSSIEKGKFAFIVSFSDGKLKSIAEKERDKILATKN</sequence>
<keyword evidence="1" id="KW-0732">Signal</keyword>
<protein>
    <submittedName>
        <fullName evidence="2">Uncharacterized protein</fullName>
    </submittedName>
</protein>
<accession>A0AAW8PXQ8</accession>
<name>A0AAW8PXQ8_VIBPH</name>
<feature type="chain" id="PRO_5043723547" evidence="1">
    <location>
        <begin position="21"/>
        <end position="193"/>
    </location>
</feature>
<evidence type="ECO:0000256" key="1">
    <source>
        <dbReference type="SAM" id="SignalP"/>
    </source>
</evidence>
<dbReference type="AlphaFoldDB" id="A0AAW8PXQ8"/>
<gene>
    <name evidence="2" type="ORF">QX249_08680</name>
</gene>
<feature type="signal peptide" evidence="1">
    <location>
        <begin position="1"/>
        <end position="20"/>
    </location>
</feature>
<proteinExistence type="predicted"/>